<dbReference type="Pfam" id="PF00595">
    <property type="entry name" value="PDZ"/>
    <property type="match status" value="1"/>
</dbReference>
<dbReference type="SUPFAM" id="SSF50156">
    <property type="entry name" value="PDZ domain-like"/>
    <property type="match status" value="1"/>
</dbReference>
<dbReference type="InterPro" id="IPR001478">
    <property type="entry name" value="PDZ"/>
</dbReference>
<dbReference type="SUPFAM" id="SSF55486">
    <property type="entry name" value="Metalloproteases ('zincins'), catalytic domain"/>
    <property type="match status" value="1"/>
</dbReference>
<dbReference type="AlphaFoldDB" id="A0A9X1YMV3"/>
<feature type="domain" description="PDZ" evidence="1">
    <location>
        <begin position="464"/>
        <end position="547"/>
    </location>
</feature>
<dbReference type="Pfam" id="PF17899">
    <property type="entry name" value="Peptidase_M61_N"/>
    <property type="match status" value="1"/>
</dbReference>
<dbReference type="InterPro" id="IPR027268">
    <property type="entry name" value="Peptidase_M4/M1_CTD_sf"/>
</dbReference>
<dbReference type="SMART" id="SM00228">
    <property type="entry name" value="PDZ"/>
    <property type="match status" value="1"/>
</dbReference>
<dbReference type="RefSeq" id="WP_275684421.1">
    <property type="nucleotide sequence ID" value="NZ_JAJLJH010000008.1"/>
</dbReference>
<dbReference type="InterPro" id="IPR007963">
    <property type="entry name" value="Peptidase_M61_catalytic"/>
</dbReference>
<reference evidence="2" key="1">
    <citation type="submission" date="2021-11" db="EMBL/GenBank/DDBJ databases">
        <title>BS-T2-15 a new species belonging to the Comamonadaceae family isolated from the soil of a French oak forest.</title>
        <authorList>
            <person name="Mieszkin S."/>
            <person name="Alain K."/>
        </authorList>
    </citation>
    <scope>NUCLEOTIDE SEQUENCE</scope>
    <source>
        <strain evidence="2">BS-T2-15</strain>
    </source>
</reference>
<dbReference type="Gene3D" id="2.60.40.3650">
    <property type="match status" value="1"/>
</dbReference>
<dbReference type="InterPro" id="IPR040756">
    <property type="entry name" value="Peptidase_M61_N"/>
</dbReference>
<keyword evidence="3" id="KW-1185">Reference proteome</keyword>
<evidence type="ECO:0000313" key="2">
    <source>
        <dbReference type="EMBL" id="MCK9688380.1"/>
    </source>
</evidence>
<accession>A0A9X1YMV3</accession>
<dbReference type="InterPro" id="IPR036034">
    <property type="entry name" value="PDZ_sf"/>
</dbReference>
<organism evidence="2 3">
    <name type="scientific">Scleromatobacter humisilvae</name>
    <dbReference type="NCBI Taxonomy" id="2897159"/>
    <lineage>
        <taxon>Bacteria</taxon>
        <taxon>Pseudomonadati</taxon>
        <taxon>Pseudomonadota</taxon>
        <taxon>Betaproteobacteria</taxon>
        <taxon>Burkholderiales</taxon>
        <taxon>Sphaerotilaceae</taxon>
        <taxon>Scleromatobacter</taxon>
    </lineage>
</organism>
<proteinExistence type="predicted"/>
<evidence type="ECO:0000259" key="1">
    <source>
        <dbReference type="PROSITE" id="PS50106"/>
    </source>
</evidence>
<dbReference type="EMBL" id="JAJLJH010000008">
    <property type="protein sequence ID" value="MCK9688380.1"/>
    <property type="molecule type" value="Genomic_DNA"/>
</dbReference>
<comment type="caution">
    <text evidence="2">The sequence shown here is derived from an EMBL/GenBank/DDBJ whole genome shotgun (WGS) entry which is preliminary data.</text>
</comment>
<evidence type="ECO:0000313" key="3">
    <source>
        <dbReference type="Proteomes" id="UP001139353"/>
    </source>
</evidence>
<dbReference type="Pfam" id="PF05299">
    <property type="entry name" value="Peptidase_M61"/>
    <property type="match status" value="1"/>
</dbReference>
<dbReference type="Gene3D" id="2.30.42.10">
    <property type="match status" value="1"/>
</dbReference>
<dbReference type="PIRSF" id="PIRSF016493">
    <property type="entry name" value="Glycyl_aminpptds"/>
    <property type="match status" value="1"/>
</dbReference>
<protein>
    <submittedName>
        <fullName evidence="2">PDZ domain-containing protein</fullName>
    </submittedName>
</protein>
<name>A0A9X1YMV3_9BURK</name>
<dbReference type="PROSITE" id="PS50106">
    <property type="entry name" value="PDZ"/>
    <property type="match status" value="1"/>
</dbReference>
<dbReference type="InterPro" id="IPR024191">
    <property type="entry name" value="Peptidase_M61"/>
</dbReference>
<sequence>MIHYRIEVADLATHQFKVTLTIADPAPRQQLSLPAWIPGSYMIREFARHLSRLEARQGSQPRPLVQLAKDRWSVETSGRGALVVTYFAYAFDPSVRTAWLSDDRGFFNTTSLCLAVEGRTDEPHRVELARLPAGWDVATAMARVDAAAKGAKSKPARTQVFESADYDELADHPFELGPFWRGSFTSGGVVHEFVVSGAWPQFDGARLLADTKRICDEEIRFWHGGDKPPFARYVFMLYATEDGYGGLEHRASTALIAARKDLPRLGVAGTSDGYVTLLGLISHEYFHTWNVKRLKPAEFLPYDFSQENYTELLWFFEGFTSYYDDLFLLRAGLIDPARYVKLVGRAMNGVRQAPGQHVQSVAEASFDAWVKYYRTDENTPNSTISYYTKGSLVALRLDLALRAGGKATLDDVMRALWRDAPGGGVTEELILKTVARLGGKAVAAELRDWVHQRGELDVLPALARVGVEPEVETLTLAFELGIRVAEGPVTGIQVKHVLAGGAGAAAGLSAGDEILAVDGWRVRRLDDALSWIRTGAAFELLVVRQQRVRTLRVADRLSERRNDAASRSLKLSASPNAATLARRNGWLGK</sequence>
<dbReference type="Gene3D" id="1.10.390.10">
    <property type="entry name" value="Neutral Protease Domain 2"/>
    <property type="match status" value="1"/>
</dbReference>
<gene>
    <name evidence="2" type="ORF">LPC04_21950</name>
</gene>
<dbReference type="Proteomes" id="UP001139353">
    <property type="component" value="Unassembled WGS sequence"/>
</dbReference>